<feature type="transmembrane region" description="Helical" evidence="5">
    <location>
        <begin position="216"/>
        <end position="238"/>
    </location>
</feature>
<dbReference type="EMBL" id="RWJN01000030">
    <property type="protein sequence ID" value="TCD69972.1"/>
    <property type="molecule type" value="Genomic_DNA"/>
</dbReference>
<feature type="transmembrane region" description="Helical" evidence="5">
    <location>
        <begin position="250"/>
        <end position="274"/>
    </location>
</feature>
<reference evidence="6 7" key="1">
    <citation type="submission" date="2018-11" db="EMBL/GenBank/DDBJ databases">
        <title>Genome assembly of Steccherinum ochraceum LE-BIN_3174, the white-rot fungus of the Steccherinaceae family (The Residual Polyporoid clade, Polyporales, Basidiomycota).</title>
        <authorList>
            <person name="Fedorova T.V."/>
            <person name="Glazunova O.A."/>
            <person name="Landesman E.O."/>
            <person name="Moiseenko K.V."/>
            <person name="Psurtseva N.V."/>
            <person name="Savinova O.S."/>
            <person name="Shakhova N.V."/>
            <person name="Tyazhelova T.V."/>
            <person name="Vasina D.V."/>
        </authorList>
    </citation>
    <scope>NUCLEOTIDE SEQUENCE [LARGE SCALE GENOMIC DNA]</scope>
    <source>
        <strain evidence="6 7">LE-BIN_3174</strain>
    </source>
</reference>
<gene>
    <name evidence="6" type="ORF">EIP91_005561</name>
</gene>
<evidence type="ECO:0000256" key="1">
    <source>
        <dbReference type="ARBA" id="ARBA00004141"/>
    </source>
</evidence>
<keyword evidence="3 5" id="KW-1133">Transmembrane helix</keyword>
<evidence type="ECO:0000256" key="2">
    <source>
        <dbReference type="ARBA" id="ARBA00022692"/>
    </source>
</evidence>
<dbReference type="SUPFAM" id="SSF103481">
    <property type="entry name" value="Multidrug resistance efflux transporter EmrE"/>
    <property type="match status" value="1"/>
</dbReference>
<proteinExistence type="predicted"/>
<evidence type="ECO:0000256" key="3">
    <source>
        <dbReference type="ARBA" id="ARBA00022989"/>
    </source>
</evidence>
<feature type="transmembrane region" description="Helical" evidence="5">
    <location>
        <begin position="314"/>
        <end position="334"/>
    </location>
</feature>
<evidence type="ECO:0000313" key="6">
    <source>
        <dbReference type="EMBL" id="TCD69972.1"/>
    </source>
</evidence>
<dbReference type="PANTHER" id="PTHR23051">
    <property type="entry name" value="SOLUTE CARRIER FAMILY 35, MEMBER F5"/>
    <property type="match status" value="1"/>
</dbReference>
<dbReference type="AlphaFoldDB" id="A0A4R0RRZ5"/>
<dbReference type="GO" id="GO:0000329">
    <property type="term" value="C:fungal-type vacuole membrane"/>
    <property type="evidence" value="ECO:0007669"/>
    <property type="project" value="TreeGrafter"/>
</dbReference>
<comment type="subcellular location">
    <subcellularLocation>
        <location evidence="1">Membrane</location>
        <topology evidence="1">Multi-pass membrane protein</topology>
    </subcellularLocation>
</comment>
<feature type="transmembrane region" description="Helical" evidence="5">
    <location>
        <begin position="167"/>
        <end position="186"/>
    </location>
</feature>
<evidence type="ECO:0000256" key="5">
    <source>
        <dbReference type="SAM" id="Phobius"/>
    </source>
</evidence>
<feature type="transmembrane region" description="Helical" evidence="5">
    <location>
        <begin position="286"/>
        <end position="307"/>
    </location>
</feature>
<accession>A0A4R0RRZ5</accession>
<keyword evidence="2 5" id="KW-0812">Transmembrane</keyword>
<protein>
    <submittedName>
        <fullName evidence="6">Uncharacterized protein</fullName>
    </submittedName>
</protein>
<dbReference type="OrthoDB" id="1436450at2759"/>
<keyword evidence="7" id="KW-1185">Reference proteome</keyword>
<organism evidence="6 7">
    <name type="scientific">Steccherinum ochraceum</name>
    <dbReference type="NCBI Taxonomy" id="92696"/>
    <lineage>
        <taxon>Eukaryota</taxon>
        <taxon>Fungi</taxon>
        <taxon>Dikarya</taxon>
        <taxon>Basidiomycota</taxon>
        <taxon>Agaricomycotina</taxon>
        <taxon>Agaricomycetes</taxon>
        <taxon>Polyporales</taxon>
        <taxon>Steccherinaceae</taxon>
        <taxon>Steccherinum</taxon>
    </lineage>
</organism>
<comment type="caution">
    <text evidence="6">The sequence shown here is derived from an EMBL/GenBank/DDBJ whole genome shotgun (WGS) entry which is preliminary data.</text>
</comment>
<dbReference type="Proteomes" id="UP000292702">
    <property type="component" value="Unassembled WGS sequence"/>
</dbReference>
<feature type="transmembrane region" description="Helical" evidence="5">
    <location>
        <begin position="340"/>
        <end position="358"/>
    </location>
</feature>
<dbReference type="InterPro" id="IPR037185">
    <property type="entry name" value="EmrE-like"/>
</dbReference>
<feature type="transmembrane region" description="Helical" evidence="5">
    <location>
        <begin position="33"/>
        <end position="51"/>
    </location>
</feature>
<keyword evidence="4 5" id="KW-0472">Membrane</keyword>
<name>A0A4R0RRZ5_9APHY</name>
<evidence type="ECO:0000256" key="4">
    <source>
        <dbReference type="ARBA" id="ARBA00023136"/>
    </source>
</evidence>
<sequence length="398" mass="43446">MSTPYRGSSLDLFGLRNTVFKGLFVGGFEKPFLITYLCTSSFALYLIPYVVRRKFGSAVAGNGQGSSSREGYQPLVAEPALSEILTPPSPQTIHDPAQHTSEEDSSPLTVEETARLAAWFCLLWFIANWSQNASLGYTSVASSTILSSMSGFFTLGIGRIFRVETLTIIKIAAVVTSFGGVILVSLSDSSQVEQDLAVRAQLASTLTVKGYSVRHIIGDSLSLLSALFYALYVTLLKVRIRNESRVDMQLFFGFVGLFNILLTWPIGLVLHLTGAEPFELPSKTSTIVFVLISMAITLSSDFIYVIAMLKTTPLVVTIGLSLTIPFAVVGDFILKKPTKLQVIFGAMVVLLSFVAVGLEDSKNKEEEDLISGRRLDEEGNAAVRLPEDVQLDSRDEDR</sequence>
<dbReference type="PANTHER" id="PTHR23051:SF0">
    <property type="entry name" value="SOLUTE CARRIER FAMILY 35 MEMBER F5"/>
    <property type="match status" value="1"/>
</dbReference>
<evidence type="ECO:0000313" key="7">
    <source>
        <dbReference type="Proteomes" id="UP000292702"/>
    </source>
</evidence>